<comment type="caution">
    <text evidence="2">The sequence shown here is derived from an EMBL/GenBank/DDBJ whole genome shotgun (WGS) entry which is preliminary data.</text>
</comment>
<dbReference type="SMART" id="SM00028">
    <property type="entry name" value="TPR"/>
    <property type="match status" value="10"/>
</dbReference>
<feature type="domain" description="NB-ARC" evidence="1">
    <location>
        <begin position="78"/>
        <end position="245"/>
    </location>
</feature>
<dbReference type="SUPFAM" id="SSF52540">
    <property type="entry name" value="P-loop containing nucleoside triphosphate hydrolases"/>
    <property type="match status" value="1"/>
</dbReference>
<dbReference type="InterPro" id="IPR027417">
    <property type="entry name" value="P-loop_NTPase"/>
</dbReference>
<dbReference type="InterPro" id="IPR011990">
    <property type="entry name" value="TPR-like_helical_dom_sf"/>
</dbReference>
<proteinExistence type="predicted"/>
<evidence type="ECO:0000259" key="1">
    <source>
        <dbReference type="Pfam" id="PF00931"/>
    </source>
</evidence>
<reference evidence="2 3" key="1">
    <citation type="journal article" date="2023" name="IMA Fungus">
        <title>Comparative genomic study of the Penicillium genus elucidates a diverse pangenome and 15 lateral gene transfer events.</title>
        <authorList>
            <person name="Petersen C."/>
            <person name="Sorensen T."/>
            <person name="Nielsen M.R."/>
            <person name="Sondergaard T.E."/>
            <person name="Sorensen J.L."/>
            <person name="Fitzpatrick D.A."/>
            <person name="Frisvad J.C."/>
            <person name="Nielsen K.L."/>
        </authorList>
    </citation>
    <scope>NUCLEOTIDE SEQUENCE [LARGE SCALE GENOMIC DNA]</scope>
    <source>
        <strain evidence="2 3">IBT 35679</strain>
    </source>
</reference>
<protein>
    <recommendedName>
        <fullName evidence="1">NB-ARC domain-containing protein</fullName>
    </recommendedName>
</protein>
<dbReference type="Pfam" id="PF00931">
    <property type="entry name" value="NB-ARC"/>
    <property type="match status" value="1"/>
</dbReference>
<dbReference type="Pfam" id="PF13374">
    <property type="entry name" value="TPR_10"/>
    <property type="match status" value="2"/>
</dbReference>
<name>A0AAD6GEP7_9EURO</name>
<dbReference type="SUPFAM" id="SSF48452">
    <property type="entry name" value="TPR-like"/>
    <property type="match status" value="4"/>
</dbReference>
<gene>
    <name evidence="2" type="ORF">N7494_005840</name>
</gene>
<dbReference type="Gene3D" id="3.40.50.300">
    <property type="entry name" value="P-loop containing nucleotide triphosphate hydrolases"/>
    <property type="match status" value="1"/>
</dbReference>
<dbReference type="Proteomes" id="UP001220324">
    <property type="component" value="Unassembled WGS sequence"/>
</dbReference>
<accession>A0AAD6GEP7</accession>
<dbReference type="PROSITE" id="PS51257">
    <property type="entry name" value="PROKAR_LIPOPROTEIN"/>
    <property type="match status" value="1"/>
</dbReference>
<evidence type="ECO:0000313" key="3">
    <source>
        <dbReference type="Proteomes" id="UP001220324"/>
    </source>
</evidence>
<dbReference type="GO" id="GO:0043531">
    <property type="term" value="F:ADP binding"/>
    <property type="evidence" value="ECO:0007669"/>
    <property type="project" value="InterPro"/>
</dbReference>
<dbReference type="InterPro" id="IPR002182">
    <property type="entry name" value="NB-ARC"/>
</dbReference>
<dbReference type="PANTHER" id="PTHR46082">
    <property type="entry name" value="ATP/GTP-BINDING PROTEIN-RELATED"/>
    <property type="match status" value="1"/>
</dbReference>
<dbReference type="AlphaFoldDB" id="A0AAD6GEP7"/>
<dbReference type="PANTHER" id="PTHR46082:SF6">
    <property type="entry name" value="AAA+ ATPASE DOMAIN-CONTAINING PROTEIN-RELATED"/>
    <property type="match status" value="1"/>
</dbReference>
<dbReference type="Gene3D" id="1.25.40.10">
    <property type="entry name" value="Tetratricopeptide repeat domain"/>
    <property type="match status" value="3"/>
</dbReference>
<keyword evidence="3" id="KW-1185">Reference proteome</keyword>
<dbReference type="InterPro" id="IPR019734">
    <property type="entry name" value="TPR_rpt"/>
</dbReference>
<dbReference type="Pfam" id="PF13424">
    <property type="entry name" value="TPR_12"/>
    <property type="match status" value="4"/>
</dbReference>
<organism evidence="2 3">
    <name type="scientific">Penicillium frequentans</name>
    <dbReference type="NCBI Taxonomy" id="3151616"/>
    <lineage>
        <taxon>Eukaryota</taxon>
        <taxon>Fungi</taxon>
        <taxon>Dikarya</taxon>
        <taxon>Ascomycota</taxon>
        <taxon>Pezizomycotina</taxon>
        <taxon>Eurotiomycetes</taxon>
        <taxon>Eurotiomycetidae</taxon>
        <taxon>Eurotiales</taxon>
        <taxon>Aspergillaceae</taxon>
        <taxon>Penicillium</taxon>
    </lineage>
</organism>
<evidence type="ECO:0000313" key="2">
    <source>
        <dbReference type="EMBL" id="KAJ5540764.1"/>
    </source>
</evidence>
<dbReference type="InterPro" id="IPR053137">
    <property type="entry name" value="NLR-like"/>
</dbReference>
<sequence>MPIEELKTIHVASMTSAISFGCSNSGFQMGVNHGSVTNHFHMPLEERKEKHPRPRDQPQAHYIIPPLENRHFTGRDFTLDQLKQKLFLQANTAKLALFGLGGIGKTQVALQLARWVQAHIPDCSIFWAPALSLESFEQACSQIARELQIHQVQDGESAMELVQRQLSSDKAGKWLFIVDNADDGDLLFDELDQYFPASNKGVTLLTTRSRDVALSFAGKDIVELQKMTTEEGTAFLTKIVGEDSLCDQDSTIRLLEELNFLPLAIAQAAYYICRNDGTITRYLELMHKTEKDRMRLASRDFHDSTRYRRMPNAVTTTWLISYNQIKSSDPPASDLLGYISYLEPKAIPRSILPTLDSEEEMEFAIGTLCSYGFLTRRNNEDMFDMHSLVQLSTRVWITEARKTQQIIATLTHHMDEIFPSNEYTNRDTWRMYLPHALEVLKREENQGLSERYTLLSRVGECILADGRAREAVILFGDVCAWNESHYDEEHPDRLASQHTLARGYEFNGQIKQAVELFEYVVTVRERTLDEEHPDLLASQHELALAYRSNGQIKQAIELFKHVVAVQDRTLDEEHSDRLESQHELAGTYQYNGQNKQAIELLEHVVAVREKTLDEDHPDRLASQHTLAQAYNSNGQIKQAVELLEYVVAVRDRTLDEEHPDRLASQHTLAWVYKSNGQIKQAVELLEHVVTVEGRTIDEEHPNRLTSQHILAQTYMSNGQIKQAMELLEHVVAVRDRTLDEEHPARLASQHTLAQAYESNGQSKQAVELLEHVVAVEGRTLDEEHPDRLTSQHTLAQAYGSNGQDKQAVELLEQVVAVEGRTLDQEHPGRLTSQHELAQAYRYNGQIKQAVELLEHVVAVQERTLDEEHPDQLASQHALARAYSINGQSKQARELLEHVVAVQERTLDEEHPDRLASECALQDLKQSTEVEIMENMSSLSLADIGA</sequence>
<dbReference type="EMBL" id="JAQIZZ010000005">
    <property type="protein sequence ID" value="KAJ5540764.1"/>
    <property type="molecule type" value="Genomic_DNA"/>
</dbReference>